<evidence type="ECO:0000313" key="2">
    <source>
        <dbReference type="Proteomes" id="UP000689195"/>
    </source>
</evidence>
<gene>
    <name evidence="1" type="ORF">PPENT_87.1.T0100004</name>
</gene>
<sequence length="293" mass="34381">MKAPSVVGTSKFSQYSSKLNRLGSRDISDIPTTQLQKQNQRNTLIYIELQFKIHTENSFKISMKISLFKQKDRNSKIQISIYSDQQKQEDTLSAIFIKNDVYFIIIIVLCHSQANQDKVKKIGVTSIHNLGELPKDFAEQILKNDITLMKSKYQDSMALNNLIKLYMKGVENYESQKDQKSEYFKTTRKRVNKKIDFNIHTKFDQIQHYEDVTSFEAFQEKPEKEISLHKAIMPIQNTEVKQMIDNLKMETTKIHQIIQNDLDSQKTKIADRIHKRSKSFVNKIKNDQDECKF</sequence>
<accession>A0A8S1SPS9</accession>
<dbReference type="AlphaFoldDB" id="A0A8S1SPS9"/>
<protein>
    <submittedName>
        <fullName evidence="1">Uncharacterized protein</fullName>
    </submittedName>
</protein>
<proteinExistence type="predicted"/>
<reference evidence="1" key="1">
    <citation type="submission" date="2021-01" db="EMBL/GenBank/DDBJ databases">
        <authorList>
            <consortium name="Genoscope - CEA"/>
            <person name="William W."/>
        </authorList>
    </citation>
    <scope>NUCLEOTIDE SEQUENCE</scope>
</reference>
<dbReference type="EMBL" id="CAJJDO010000010">
    <property type="protein sequence ID" value="CAD8141227.1"/>
    <property type="molecule type" value="Genomic_DNA"/>
</dbReference>
<comment type="caution">
    <text evidence="1">The sequence shown here is derived from an EMBL/GenBank/DDBJ whole genome shotgun (WGS) entry which is preliminary data.</text>
</comment>
<evidence type="ECO:0000313" key="1">
    <source>
        <dbReference type="EMBL" id="CAD8141227.1"/>
    </source>
</evidence>
<dbReference type="OrthoDB" id="291574at2759"/>
<dbReference type="Proteomes" id="UP000689195">
    <property type="component" value="Unassembled WGS sequence"/>
</dbReference>
<keyword evidence="2" id="KW-1185">Reference proteome</keyword>
<name>A0A8S1SPS9_9CILI</name>
<organism evidence="1 2">
    <name type="scientific">Paramecium pentaurelia</name>
    <dbReference type="NCBI Taxonomy" id="43138"/>
    <lineage>
        <taxon>Eukaryota</taxon>
        <taxon>Sar</taxon>
        <taxon>Alveolata</taxon>
        <taxon>Ciliophora</taxon>
        <taxon>Intramacronucleata</taxon>
        <taxon>Oligohymenophorea</taxon>
        <taxon>Peniculida</taxon>
        <taxon>Parameciidae</taxon>
        <taxon>Paramecium</taxon>
    </lineage>
</organism>